<feature type="domain" description="Glycosyltransferase 2-like" evidence="2">
    <location>
        <begin position="10"/>
        <end position="165"/>
    </location>
</feature>
<evidence type="ECO:0000256" key="1">
    <source>
        <dbReference type="ARBA" id="ARBA00022679"/>
    </source>
</evidence>
<dbReference type="Pfam" id="PF00535">
    <property type="entry name" value="Glycos_transf_2"/>
    <property type="match status" value="1"/>
</dbReference>
<dbReference type="OrthoDB" id="9801954at2"/>
<proteinExistence type="predicted"/>
<dbReference type="Pfam" id="PF02709">
    <property type="entry name" value="Glyco_transf_7C"/>
    <property type="match status" value="1"/>
</dbReference>
<keyword evidence="5" id="KW-1185">Reference proteome</keyword>
<evidence type="ECO:0000313" key="5">
    <source>
        <dbReference type="Proteomes" id="UP000071561"/>
    </source>
</evidence>
<dbReference type="Proteomes" id="UP000071561">
    <property type="component" value="Chromosome"/>
</dbReference>
<dbReference type="Gene3D" id="3.90.550.10">
    <property type="entry name" value="Spore Coat Polysaccharide Biosynthesis Protein SpsA, Chain A"/>
    <property type="match status" value="1"/>
</dbReference>
<dbReference type="GO" id="GO:0016740">
    <property type="term" value="F:transferase activity"/>
    <property type="evidence" value="ECO:0007669"/>
    <property type="project" value="UniProtKB-KW"/>
</dbReference>
<reference evidence="4 5" key="1">
    <citation type="submission" date="2016-03" db="EMBL/GenBank/DDBJ databases">
        <title>Complete genome sequence of Pedobacter cryoconitis PAMC 27485.</title>
        <authorList>
            <person name="Lee J."/>
            <person name="Kim O.-S."/>
        </authorList>
    </citation>
    <scope>NUCLEOTIDE SEQUENCE [LARGE SCALE GENOMIC DNA]</scope>
    <source>
        <strain evidence="4 5">PAMC 27485</strain>
    </source>
</reference>
<dbReference type="EMBL" id="CP014504">
    <property type="protein sequence ID" value="AMQ00828.1"/>
    <property type="molecule type" value="Genomic_DNA"/>
</dbReference>
<keyword evidence="1 4" id="KW-0808">Transferase</keyword>
<dbReference type="InterPro" id="IPR001173">
    <property type="entry name" value="Glyco_trans_2-like"/>
</dbReference>
<dbReference type="PATRIC" id="fig|188932.3.peg.4130"/>
<evidence type="ECO:0000259" key="2">
    <source>
        <dbReference type="Pfam" id="PF00535"/>
    </source>
</evidence>
<dbReference type="PANTHER" id="PTHR43685">
    <property type="entry name" value="GLYCOSYLTRANSFERASE"/>
    <property type="match status" value="1"/>
</dbReference>
<dbReference type="CDD" id="cd06420">
    <property type="entry name" value="GT2_Chondriotin_Pol_N"/>
    <property type="match status" value="1"/>
</dbReference>
<evidence type="ECO:0000313" key="4">
    <source>
        <dbReference type="EMBL" id="AMQ00828.1"/>
    </source>
</evidence>
<dbReference type="InterPro" id="IPR029044">
    <property type="entry name" value="Nucleotide-diphossugar_trans"/>
</dbReference>
<dbReference type="AlphaFoldDB" id="A0A127VHU3"/>
<protein>
    <submittedName>
        <fullName evidence="4">Putative two-domain glycosyltransferase</fullName>
    </submittedName>
</protein>
<evidence type="ECO:0000259" key="3">
    <source>
        <dbReference type="Pfam" id="PF02709"/>
    </source>
</evidence>
<sequence>MNRPALSGISLIVSTYNWTEALDLCLISISKQRILPDEVIIADDGSAEETKNLIARHQKDFPIPLIHVWQQDDGFQLSKIRNKAIVRASKPYIVQIDGDLILEKNFISDHMKFASPGSFVSGTRVNMSSALSAKLIKETNIKVSIFSKGITNFSNGIKLPFLTDFLASRYKAGNITYVRGCNMAFWKTDLLKVNGYNEAIVGWGREDSELAIRLVNAGIKKRIIKFAAITFHIYHPEIARTHLLVNDEILNRTLKDAIKSCDLGISQYHQD</sequence>
<dbReference type="InterPro" id="IPR027791">
    <property type="entry name" value="Galactosyl_T_C"/>
</dbReference>
<dbReference type="InterPro" id="IPR050834">
    <property type="entry name" value="Glycosyltransf_2"/>
</dbReference>
<accession>A0A127VHU3</accession>
<dbReference type="PANTHER" id="PTHR43685:SF3">
    <property type="entry name" value="SLR2126 PROTEIN"/>
    <property type="match status" value="1"/>
</dbReference>
<organism evidence="4 5">
    <name type="scientific">Pedobacter cryoconitis</name>
    <dbReference type="NCBI Taxonomy" id="188932"/>
    <lineage>
        <taxon>Bacteria</taxon>
        <taxon>Pseudomonadati</taxon>
        <taxon>Bacteroidota</taxon>
        <taxon>Sphingobacteriia</taxon>
        <taxon>Sphingobacteriales</taxon>
        <taxon>Sphingobacteriaceae</taxon>
        <taxon>Pedobacter</taxon>
    </lineage>
</organism>
<dbReference type="RefSeq" id="WP_068404271.1">
    <property type="nucleotide sequence ID" value="NZ_CP014504.1"/>
</dbReference>
<dbReference type="SUPFAM" id="SSF53448">
    <property type="entry name" value="Nucleotide-diphospho-sugar transferases"/>
    <property type="match status" value="1"/>
</dbReference>
<name>A0A127VHU3_9SPHI</name>
<gene>
    <name evidence="4" type="ORF">AY601_3975</name>
</gene>
<dbReference type="KEGG" id="pcm:AY601_3975"/>
<feature type="domain" description="Galactosyltransferase C-terminal" evidence="3">
    <location>
        <begin position="176"/>
        <end position="235"/>
    </location>
</feature>